<dbReference type="RefSeq" id="WP_274585283.1">
    <property type="nucleotide sequence ID" value="NZ_CP145811.1"/>
</dbReference>
<dbReference type="GO" id="GO:0140098">
    <property type="term" value="F:catalytic activity, acting on RNA"/>
    <property type="evidence" value="ECO:0007669"/>
    <property type="project" value="UniProtKB-ARBA"/>
</dbReference>
<proteinExistence type="inferred from homology"/>
<dbReference type="SUPFAM" id="SSF55120">
    <property type="entry name" value="Pseudouridine synthase"/>
    <property type="match status" value="1"/>
</dbReference>
<evidence type="ECO:0000259" key="2">
    <source>
        <dbReference type="Pfam" id="PF00849"/>
    </source>
</evidence>
<dbReference type="InterPro" id="IPR006145">
    <property type="entry name" value="PsdUridine_synth_RsuA/RluA"/>
</dbReference>
<dbReference type="GO" id="GO:0009982">
    <property type="term" value="F:pseudouridine synthase activity"/>
    <property type="evidence" value="ECO:0007669"/>
    <property type="project" value="InterPro"/>
</dbReference>
<reference evidence="3" key="1">
    <citation type="submission" date="2022-10" db="EMBL/GenBank/DDBJ databases">
        <authorList>
            <person name="Boutroux M."/>
        </authorList>
    </citation>
    <scope>NUCLEOTIDE SEQUENCE</scope>
    <source>
        <strain evidence="3">51.81</strain>
    </source>
</reference>
<dbReference type="Pfam" id="PF00849">
    <property type="entry name" value="PseudoU_synth_2"/>
    <property type="match status" value="1"/>
</dbReference>
<reference evidence="4" key="2">
    <citation type="submission" date="2024-02" db="EMBL/GenBank/DDBJ databases">
        <title>Neisseria leonii sp. nov.</title>
        <authorList>
            <person name="Boutroux M."/>
            <person name="Favre-Rochex S."/>
            <person name="Gorgette O."/>
            <person name="Touak G."/>
            <person name="Muhle E."/>
            <person name="Chesneau O."/>
            <person name="Clermont D."/>
            <person name="Rahi P."/>
        </authorList>
    </citation>
    <scope>NUCLEOTIDE SEQUENCE</scope>
    <source>
        <strain evidence="4">51.81</strain>
    </source>
</reference>
<dbReference type="AlphaFoldDB" id="A0A9X4IEH0"/>
<dbReference type="EMBL" id="JAPQFL010000004">
    <property type="protein sequence ID" value="MDD9328182.1"/>
    <property type="molecule type" value="Genomic_DNA"/>
</dbReference>
<dbReference type="CDD" id="cd02869">
    <property type="entry name" value="PseudoU_synth_RluA_like"/>
    <property type="match status" value="1"/>
</dbReference>
<dbReference type="InterPro" id="IPR006508">
    <property type="entry name" value="PsdUridine_synth_RluA-like"/>
</dbReference>
<comment type="similarity">
    <text evidence="1">Belongs to the pseudouridine synthase RluA family.</text>
</comment>
<dbReference type="PANTHER" id="PTHR21600">
    <property type="entry name" value="MITOCHONDRIAL RNA PSEUDOURIDINE SYNTHASE"/>
    <property type="match status" value="1"/>
</dbReference>
<evidence type="ECO:0000313" key="3">
    <source>
        <dbReference type="EMBL" id="MDD9328182.1"/>
    </source>
</evidence>
<dbReference type="GO" id="GO:0003723">
    <property type="term" value="F:RNA binding"/>
    <property type="evidence" value="ECO:0007669"/>
    <property type="project" value="InterPro"/>
</dbReference>
<dbReference type="NCBIfam" id="TIGR01621">
    <property type="entry name" value="RluA-like"/>
    <property type="match status" value="1"/>
</dbReference>
<dbReference type="Proteomes" id="UP001149607">
    <property type="component" value="Chromosome"/>
</dbReference>
<dbReference type="Gene3D" id="3.30.2350.10">
    <property type="entry name" value="Pseudouridine synthase"/>
    <property type="match status" value="1"/>
</dbReference>
<dbReference type="PROSITE" id="PS01129">
    <property type="entry name" value="PSI_RLU"/>
    <property type="match status" value="1"/>
</dbReference>
<dbReference type="InterPro" id="IPR020103">
    <property type="entry name" value="PsdUridine_synth_cat_dom_sf"/>
</dbReference>
<evidence type="ECO:0000313" key="5">
    <source>
        <dbReference type="Proteomes" id="UP001149607"/>
    </source>
</evidence>
<organism evidence="3">
    <name type="scientific">Neisseria leonii</name>
    <dbReference type="NCBI Taxonomy" id="2995413"/>
    <lineage>
        <taxon>Bacteria</taxon>
        <taxon>Pseudomonadati</taxon>
        <taxon>Pseudomonadota</taxon>
        <taxon>Betaproteobacteria</taxon>
        <taxon>Neisseriales</taxon>
        <taxon>Neisseriaceae</taxon>
        <taxon>Neisseria</taxon>
    </lineage>
</organism>
<name>A0A9X4IEH0_9NEIS</name>
<accession>A0A9X4IEH0</accession>
<evidence type="ECO:0000313" key="4">
    <source>
        <dbReference type="EMBL" id="WWY02232.1"/>
    </source>
</evidence>
<dbReference type="GO" id="GO:0000455">
    <property type="term" value="P:enzyme-directed rRNA pseudouridine synthesis"/>
    <property type="evidence" value="ECO:0007669"/>
    <property type="project" value="TreeGrafter"/>
</dbReference>
<dbReference type="InterPro" id="IPR006224">
    <property type="entry name" value="PsdUridine_synth_RluA-like_CS"/>
</dbReference>
<keyword evidence="5" id="KW-1185">Reference proteome</keyword>
<feature type="domain" description="Pseudouridine synthase RsuA/RluA-like" evidence="2">
    <location>
        <begin position="10"/>
        <end position="152"/>
    </location>
</feature>
<dbReference type="InterPro" id="IPR050188">
    <property type="entry name" value="RluA_PseudoU_synthase"/>
</dbReference>
<evidence type="ECO:0000256" key="1">
    <source>
        <dbReference type="ARBA" id="ARBA00010876"/>
    </source>
</evidence>
<protein>
    <submittedName>
        <fullName evidence="3">TIGR01621 family pseudouridine synthase</fullName>
    </submittedName>
</protein>
<dbReference type="PANTHER" id="PTHR21600:SF87">
    <property type="entry name" value="RNA PSEUDOURIDYLATE SYNTHASE DOMAIN-CONTAINING PROTEIN 1"/>
    <property type="match status" value="1"/>
</dbReference>
<sequence>MFEMVFRHRDFVLIDKAAGVSVHSGENGSLTAAVAAAAGVPRVWLVHRLDKPTSGLLLLALNAEAAGVFGRMFAQRQVAKTYLALSPDRPKKKQGRIRGGMAKARGGAWKLTRSRDNEAVTDFHTAPFSDGLRWFVLRPQTGRTHQLRVAMKSLGSPILGDTLYGGRAAERLFLHAAVLAFEYGGEKFVFRRLPAPPWPPLPDALRTPETDLPSAT</sequence>
<dbReference type="EMBL" id="CP146598">
    <property type="protein sequence ID" value="WWY02232.1"/>
    <property type="molecule type" value="Genomic_DNA"/>
</dbReference>
<gene>
    <name evidence="3" type="ORF">ORY91_001600</name>
    <name evidence="4" type="ORF">V9W64_05660</name>
</gene>